<evidence type="ECO:0000313" key="4">
    <source>
        <dbReference type="Proteomes" id="UP001589536"/>
    </source>
</evidence>
<dbReference type="PANTHER" id="PTHR35039:SF3">
    <property type="entry name" value="3-KETO-L-GULONATE-6-PHOSPHATE DECARBOXYLASE SGBH-RELATED"/>
    <property type="match status" value="1"/>
</dbReference>
<name>A0ABV5USU7_9MICC</name>
<dbReference type="SUPFAM" id="SSF51366">
    <property type="entry name" value="Ribulose-phoshate binding barrel"/>
    <property type="match status" value="1"/>
</dbReference>
<gene>
    <name evidence="3" type="ORF">ACFFPI_14205</name>
</gene>
<evidence type="ECO:0000256" key="1">
    <source>
        <dbReference type="ARBA" id="ARBA00023239"/>
    </source>
</evidence>
<dbReference type="Gene3D" id="3.20.20.70">
    <property type="entry name" value="Aldolase class I"/>
    <property type="match status" value="1"/>
</dbReference>
<dbReference type="InterPro" id="IPR013785">
    <property type="entry name" value="Aldolase_TIM"/>
</dbReference>
<organism evidence="3 4">
    <name type="scientific">Arthrobacter methylotrophus</name>
    <dbReference type="NCBI Taxonomy" id="121291"/>
    <lineage>
        <taxon>Bacteria</taxon>
        <taxon>Bacillati</taxon>
        <taxon>Actinomycetota</taxon>
        <taxon>Actinomycetes</taxon>
        <taxon>Micrococcales</taxon>
        <taxon>Micrococcaceae</taxon>
        <taxon>Arthrobacter</taxon>
    </lineage>
</organism>
<keyword evidence="1 3" id="KW-0456">Lyase</keyword>
<dbReference type="RefSeq" id="WP_345054411.1">
    <property type="nucleotide sequence ID" value="NZ_BAABED010000001.1"/>
</dbReference>
<dbReference type="InterPro" id="IPR011060">
    <property type="entry name" value="RibuloseP-bd_barrel"/>
</dbReference>
<dbReference type="EMBL" id="JBHMBH010000029">
    <property type="protein sequence ID" value="MFB9715268.1"/>
    <property type="molecule type" value="Genomic_DNA"/>
</dbReference>
<dbReference type="Proteomes" id="UP001589536">
    <property type="component" value="Unassembled WGS sequence"/>
</dbReference>
<comment type="caution">
    <text evidence="3">The sequence shown here is derived from an EMBL/GenBank/DDBJ whole genome shotgun (WGS) entry which is preliminary data.</text>
</comment>
<dbReference type="PANTHER" id="PTHR35039">
    <property type="entry name" value="3-KETO-L-GULONATE-6-PHOSPHATE DECARBOXYLASE SGBH-RELATED"/>
    <property type="match status" value="1"/>
</dbReference>
<keyword evidence="4" id="KW-1185">Reference proteome</keyword>
<dbReference type="SMART" id="SM00934">
    <property type="entry name" value="OMPdecase"/>
    <property type="match status" value="1"/>
</dbReference>
<protein>
    <submittedName>
        <fullName evidence="3">Orotidine 5'-phosphate decarboxylase / HUMPS family protein</fullName>
        <ecNumber evidence="3">4.1.1.23</ecNumber>
    </submittedName>
</protein>
<evidence type="ECO:0000313" key="3">
    <source>
        <dbReference type="EMBL" id="MFB9715268.1"/>
    </source>
</evidence>
<dbReference type="Pfam" id="PF00215">
    <property type="entry name" value="OMPdecase"/>
    <property type="match status" value="1"/>
</dbReference>
<evidence type="ECO:0000259" key="2">
    <source>
        <dbReference type="SMART" id="SM00934"/>
    </source>
</evidence>
<sequence>MGHVAIQLALDTKDTGTALAMAHACRNVVDVIEVGTVLCLNDGLRAVTALRAVFPDKPVVADIRIARAGEKFAAMAFAAGADRVTVIGESGPAVIEGAVRAARSAGGDVEVELGASWSENEVLRWVDAGVGHIIAHRSKLGPLRDDDEIAAILARLGAMDLGAAHVTLAGGIKAGELVDSGGLAFDTVAIGSAIVGAADPAAAAAGLRAELDTRARGVNLA</sequence>
<feature type="domain" description="Orotidine 5'-phosphate decarboxylase" evidence="2">
    <location>
        <begin position="5"/>
        <end position="207"/>
    </location>
</feature>
<dbReference type="InterPro" id="IPR001754">
    <property type="entry name" value="OMPdeCOase_dom"/>
</dbReference>
<dbReference type="EC" id="4.1.1.23" evidence="3"/>
<accession>A0ABV5USU7</accession>
<dbReference type="GO" id="GO:0004590">
    <property type="term" value="F:orotidine-5'-phosphate decarboxylase activity"/>
    <property type="evidence" value="ECO:0007669"/>
    <property type="project" value="UniProtKB-EC"/>
</dbReference>
<proteinExistence type="predicted"/>
<reference evidence="3 4" key="1">
    <citation type="submission" date="2024-09" db="EMBL/GenBank/DDBJ databases">
        <authorList>
            <person name="Sun Q."/>
            <person name="Mori K."/>
        </authorList>
    </citation>
    <scope>NUCLEOTIDE SEQUENCE [LARGE SCALE GENOMIC DNA]</scope>
    <source>
        <strain evidence="3 4">JCM 13519</strain>
    </source>
</reference>